<evidence type="ECO:0000313" key="4">
    <source>
        <dbReference type="Proteomes" id="UP000243498"/>
    </source>
</evidence>
<evidence type="ECO:0000256" key="1">
    <source>
        <dbReference type="SAM" id="MobiDB-lite"/>
    </source>
</evidence>
<name>A0A167HC07_METRR</name>
<dbReference type="Proteomes" id="UP000243498">
    <property type="component" value="Unassembled WGS sequence"/>
</dbReference>
<accession>A0A167HC07</accession>
<proteinExistence type="predicted"/>
<keyword evidence="2" id="KW-0812">Transmembrane</keyword>
<feature type="transmembrane region" description="Helical" evidence="2">
    <location>
        <begin position="70"/>
        <end position="87"/>
    </location>
</feature>
<keyword evidence="2" id="KW-1133">Transmembrane helix</keyword>
<feature type="compositionally biased region" description="Polar residues" evidence="1">
    <location>
        <begin position="1"/>
        <end position="24"/>
    </location>
</feature>
<comment type="caution">
    <text evidence="3">The sequence shown here is derived from an EMBL/GenBank/DDBJ whole genome shotgun (WGS) entry which is preliminary data.</text>
</comment>
<gene>
    <name evidence="3" type="ORF">NOR_02226</name>
</gene>
<keyword evidence="4" id="KW-1185">Reference proteome</keyword>
<protein>
    <submittedName>
        <fullName evidence="3">Uncharacterized protein</fullName>
    </submittedName>
</protein>
<dbReference type="STRING" id="1081105.A0A167HC07"/>
<reference evidence="3 4" key="1">
    <citation type="journal article" date="2016" name="Genome Biol. Evol.">
        <title>Divergent and convergent evolution of fungal pathogenicity.</title>
        <authorList>
            <person name="Shang Y."/>
            <person name="Xiao G."/>
            <person name="Zheng P."/>
            <person name="Cen K."/>
            <person name="Zhan S."/>
            <person name="Wang C."/>
        </authorList>
    </citation>
    <scope>NUCLEOTIDE SEQUENCE [LARGE SCALE GENOMIC DNA]</scope>
    <source>
        <strain evidence="3 4">RCEF 4871</strain>
    </source>
</reference>
<sequence>MPNRHFSSTQHPRLTSSSPGTSCPRQCASFKNVAPNHVLNPRHNRTSHQSHVTKTAMLKAYKNLSPKTRAGLGIGIIAWGVIGLYLSDKAEEKFGYKPSEKDKEELWKWAPKVTTVDKSQGK</sequence>
<dbReference type="OrthoDB" id="2555959at2759"/>
<keyword evidence="2" id="KW-0472">Membrane</keyword>
<feature type="region of interest" description="Disordered" evidence="1">
    <location>
        <begin position="1"/>
        <end position="27"/>
    </location>
</feature>
<evidence type="ECO:0000313" key="3">
    <source>
        <dbReference type="EMBL" id="OAA47736.1"/>
    </source>
</evidence>
<organism evidence="3 4">
    <name type="scientific">Metarhizium rileyi (strain RCEF 4871)</name>
    <name type="common">Nomuraea rileyi</name>
    <dbReference type="NCBI Taxonomy" id="1649241"/>
    <lineage>
        <taxon>Eukaryota</taxon>
        <taxon>Fungi</taxon>
        <taxon>Dikarya</taxon>
        <taxon>Ascomycota</taxon>
        <taxon>Pezizomycotina</taxon>
        <taxon>Sordariomycetes</taxon>
        <taxon>Hypocreomycetidae</taxon>
        <taxon>Hypocreales</taxon>
        <taxon>Clavicipitaceae</taxon>
        <taxon>Metarhizium</taxon>
    </lineage>
</organism>
<evidence type="ECO:0000256" key="2">
    <source>
        <dbReference type="SAM" id="Phobius"/>
    </source>
</evidence>
<dbReference type="AlphaFoldDB" id="A0A167HC07"/>
<dbReference type="EMBL" id="AZHC01000005">
    <property type="protein sequence ID" value="OAA47736.1"/>
    <property type="molecule type" value="Genomic_DNA"/>
</dbReference>